<dbReference type="InterPro" id="IPR002156">
    <property type="entry name" value="RNaseH_domain"/>
</dbReference>
<dbReference type="Pfam" id="PF13456">
    <property type="entry name" value="RVT_3"/>
    <property type="match status" value="1"/>
</dbReference>
<accession>A0ABR0QW14</accession>
<dbReference type="Gene3D" id="3.30.420.10">
    <property type="entry name" value="Ribonuclease H-like superfamily/Ribonuclease H"/>
    <property type="match status" value="1"/>
</dbReference>
<evidence type="ECO:0000259" key="1">
    <source>
        <dbReference type="Pfam" id="PF13456"/>
    </source>
</evidence>
<dbReference type="InterPro" id="IPR036397">
    <property type="entry name" value="RNaseH_sf"/>
</dbReference>
<dbReference type="Proteomes" id="UP001358586">
    <property type="component" value="Chromosome 2"/>
</dbReference>
<gene>
    <name evidence="2" type="ORF">PVK06_005982</name>
</gene>
<dbReference type="EMBL" id="JARKNE010000002">
    <property type="protein sequence ID" value="KAK5843525.1"/>
    <property type="molecule type" value="Genomic_DNA"/>
</dbReference>
<name>A0ABR0QW14_GOSAR</name>
<feature type="domain" description="RNase H type-1" evidence="1">
    <location>
        <begin position="32"/>
        <end position="75"/>
    </location>
</feature>
<proteinExistence type="predicted"/>
<organism evidence="2 3">
    <name type="scientific">Gossypium arboreum</name>
    <name type="common">Tree cotton</name>
    <name type="synonym">Gossypium nanking</name>
    <dbReference type="NCBI Taxonomy" id="29729"/>
    <lineage>
        <taxon>Eukaryota</taxon>
        <taxon>Viridiplantae</taxon>
        <taxon>Streptophyta</taxon>
        <taxon>Embryophyta</taxon>
        <taxon>Tracheophyta</taxon>
        <taxon>Spermatophyta</taxon>
        <taxon>Magnoliopsida</taxon>
        <taxon>eudicotyledons</taxon>
        <taxon>Gunneridae</taxon>
        <taxon>Pentapetalae</taxon>
        <taxon>rosids</taxon>
        <taxon>malvids</taxon>
        <taxon>Malvales</taxon>
        <taxon>Malvaceae</taxon>
        <taxon>Malvoideae</taxon>
        <taxon>Gossypium</taxon>
    </lineage>
</organism>
<comment type="caution">
    <text evidence="2">The sequence shown here is derived from an EMBL/GenBank/DDBJ whole genome shotgun (WGS) entry which is preliminary data.</text>
</comment>
<evidence type="ECO:0000313" key="3">
    <source>
        <dbReference type="Proteomes" id="UP001358586"/>
    </source>
</evidence>
<evidence type="ECO:0000313" key="2">
    <source>
        <dbReference type="EMBL" id="KAK5843525.1"/>
    </source>
</evidence>
<sequence>MTEENINHRSVIGSNWNVMKEIFAANTNLLGNRDHRMHYNVIARAIWELLCQEWKVKFVHIYREGNRVADGMASLAVNH</sequence>
<protein>
    <recommendedName>
        <fullName evidence="1">RNase H type-1 domain-containing protein</fullName>
    </recommendedName>
</protein>
<reference evidence="2 3" key="1">
    <citation type="submission" date="2023-03" db="EMBL/GenBank/DDBJ databases">
        <title>WGS of Gossypium arboreum.</title>
        <authorList>
            <person name="Yu D."/>
        </authorList>
    </citation>
    <scope>NUCLEOTIDE SEQUENCE [LARGE SCALE GENOMIC DNA]</scope>
    <source>
        <tissue evidence="2">Leaf</tissue>
    </source>
</reference>
<keyword evidence="3" id="KW-1185">Reference proteome</keyword>